<dbReference type="HAMAP" id="MF_00599">
    <property type="entry name" value="FtsB"/>
    <property type="match status" value="1"/>
</dbReference>
<keyword evidence="3 7" id="KW-0812">Transmembrane</keyword>
<keyword evidence="1 7" id="KW-1003">Cell membrane</keyword>
<dbReference type="HOGENOM" id="CLU_134863_5_0_6"/>
<evidence type="ECO:0000256" key="5">
    <source>
        <dbReference type="ARBA" id="ARBA00023136"/>
    </source>
</evidence>
<organism evidence="8 9">
    <name type="scientific">Cellvibrio japonicus (strain Ueda107)</name>
    <name type="common">Pseudomonas fluorescens subsp. cellulosa</name>
    <dbReference type="NCBI Taxonomy" id="498211"/>
    <lineage>
        <taxon>Bacteria</taxon>
        <taxon>Pseudomonadati</taxon>
        <taxon>Pseudomonadota</taxon>
        <taxon>Gammaproteobacteria</taxon>
        <taxon>Cellvibrionales</taxon>
        <taxon>Cellvibrionaceae</taxon>
        <taxon>Cellvibrio</taxon>
    </lineage>
</organism>
<keyword evidence="6 7" id="KW-0131">Cell cycle</keyword>
<evidence type="ECO:0000256" key="3">
    <source>
        <dbReference type="ARBA" id="ARBA00022692"/>
    </source>
</evidence>
<name>B3PJB2_CELJU</name>
<dbReference type="Pfam" id="PF04977">
    <property type="entry name" value="DivIC"/>
    <property type="match status" value="1"/>
</dbReference>
<gene>
    <name evidence="7" type="primary">ftsB</name>
    <name evidence="8" type="ordered locus">CJA_2224</name>
</gene>
<evidence type="ECO:0000256" key="2">
    <source>
        <dbReference type="ARBA" id="ARBA00022618"/>
    </source>
</evidence>
<keyword evidence="4 7" id="KW-1133">Transmembrane helix</keyword>
<keyword evidence="9" id="KW-1185">Reference proteome</keyword>
<reference evidence="8 9" key="1">
    <citation type="journal article" date="2008" name="J. Bacteriol.">
        <title>Insights into plant cell wall degradation from the genome sequence of the soil bacterium Cellvibrio japonicus.</title>
        <authorList>
            <person name="Deboy R.T."/>
            <person name="Mongodin E.F."/>
            <person name="Fouts D.E."/>
            <person name="Tailford L.E."/>
            <person name="Khouri H."/>
            <person name="Emerson J.B."/>
            <person name="Mohamoud Y."/>
            <person name="Watkins K."/>
            <person name="Henrissat B."/>
            <person name="Gilbert H.J."/>
            <person name="Nelson K.E."/>
        </authorList>
    </citation>
    <scope>NUCLEOTIDE SEQUENCE [LARGE SCALE GENOMIC DNA]</scope>
    <source>
        <strain evidence="8 9">Ueda107</strain>
    </source>
</reference>
<dbReference type="EMBL" id="CP000934">
    <property type="protein sequence ID" value="ACE83920.1"/>
    <property type="molecule type" value="Genomic_DNA"/>
</dbReference>
<keyword evidence="2 7" id="KW-0132">Cell division</keyword>
<evidence type="ECO:0000256" key="7">
    <source>
        <dbReference type="HAMAP-Rule" id="MF_00599"/>
    </source>
</evidence>
<dbReference type="GO" id="GO:0032153">
    <property type="term" value="C:cell division site"/>
    <property type="evidence" value="ECO:0007669"/>
    <property type="project" value="UniProtKB-UniRule"/>
</dbReference>
<dbReference type="AlphaFoldDB" id="B3PJB2"/>
<dbReference type="PANTHER" id="PTHR37485">
    <property type="entry name" value="CELL DIVISION PROTEIN FTSB"/>
    <property type="match status" value="1"/>
</dbReference>
<dbReference type="GO" id="GO:0005886">
    <property type="term" value="C:plasma membrane"/>
    <property type="evidence" value="ECO:0007669"/>
    <property type="project" value="UniProtKB-SubCell"/>
</dbReference>
<comment type="subcellular location">
    <subcellularLocation>
        <location evidence="7">Cell inner membrane</location>
        <topology evidence="7">Single-pass type II membrane protein</topology>
    </subcellularLocation>
    <text evidence="7">Localizes to the division septum.</text>
</comment>
<keyword evidence="5 7" id="KW-0472">Membrane</keyword>
<dbReference type="KEGG" id="cja:CJA_2224"/>
<dbReference type="Proteomes" id="UP000001036">
    <property type="component" value="Chromosome"/>
</dbReference>
<proteinExistence type="inferred from homology"/>
<comment type="subunit">
    <text evidence="7">Part of a complex composed of FtsB, FtsL and FtsQ.</text>
</comment>
<dbReference type="OrthoDB" id="7061211at2"/>
<feature type="coiled-coil region" evidence="7">
    <location>
        <begin position="29"/>
        <end position="56"/>
    </location>
</feature>
<comment type="function">
    <text evidence="7">Essential cell division protein. May link together the upstream cell division proteins, which are predominantly cytoplasmic, with the downstream cell division proteins, which are predominantly periplasmic.</text>
</comment>
<dbReference type="PANTHER" id="PTHR37485:SF1">
    <property type="entry name" value="CELL DIVISION PROTEIN FTSB"/>
    <property type="match status" value="1"/>
</dbReference>
<feature type="topological domain" description="Cytoplasmic" evidence="7">
    <location>
        <begin position="1"/>
        <end position="3"/>
    </location>
</feature>
<evidence type="ECO:0000313" key="9">
    <source>
        <dbReference type="Proteomes" id="UP000001036"/>
    </source>
</evidence>
<dbReference type="InterPro" id="IPR007060">
    <property type="entry name" value="FtsL/DivIC"/>
</dbReference>
<evidence type="ECO:0000256" key="1">
    <source>
        <dbReference type="ARBA" id="ARBA00022475"/>
    </source>
</evidence>
<keyword evidence="7" id="KW-0997">Cell inner membrane</keyword>
<evidence type="ECO:0000256" key="6">
    <source>
        <dbReference type="ARBA" id="ARBA00023306"/>
    </source>
</evidence>
<dbReference type="GO" id="GO:0043093">
    <property type="term" value="P:FtsZ-dependent cytokinesis"/>
    <property type="evidence" value="ECO:0007669"/>
    <property type="project" value="UniProtKB-UniRule"/>
</dbReference>
<dbReference type="RefSeq" id="WP_012487824.1">
    <property type="nucleotide sequence ID" value="NC_010995.1"/>
</dbReference>
<dbReference type="eggNOG" id="COG2919">
    <property type="taxonomic scope" value="Bacteria"/>
</dbReference>
<evidence type="ECO:0000256" key="4">
    <source>
        <dbReference type="ARBA" id="ARBA00022989"/>
    </source>
</evidence>
<keyword evidence="7" id="KW-0175">Coiled coil</keyword>
<accession>B3PJB2</accession>
<dbReference type="InterPro" id="IPR023081">
    <property type="entry name" value="Cell_div_FtsB"/>
</dbReference>
<feature type="topological domain" description="Periplasmic" evidence="7">
    <location>
        <begin position="22"/>
        <end position="93"/>
    </location>
</feature>
<dbReference type="GO" id="GO:0030428">
    <property type="term" value="C:cell septum"/>
    <property type="evidence" value="ECO:0007669"/>
    <property type="project" value="TreeGrafter"/>
</dbReference>
<sequence length="93" mass="10879">MKWLAAILLLLLAVLQYRLWIGEGSLAHAHRLETEIAQQKAENDRMRERNRILDVEVEELKTGLDTIEERARNDIGLIKKDETFFMIMDDGKQ</sequence>
<evidence type="ECO:0000313" key="8">
    <source>
        <dbReference type="EMBL" id="ACE83920.1"/>
    </source>
</evidence>
<dbReference type="NCBIfam" id="NF002058">
    <property type="entry name" value="PRK00888.1"/>
    <property type="match status" value="1"/>
</dbReference>
<dbReference type="STRING" id="498211.CJA_2224"/>
<comment type="similarity">
    <text evidence="7">Belongs to the FtsB family.</text>
</comment>
<protein>
    <recommendedName>
        <fullName evidence="7">Cell division protein FtsB</fullName>
    </recommendedName>
</protein>